<dbReference type="OrthoDB" id="6193381at2"/>
<dbReference type="GO" id="GO:0017089">
    <property type="term" value="F:glycolipid transfer activity"/>
    <property type="evidence" value="ECO:0007669"/>
    <property type="project" value="TreeGrafter"/>
</dbReference>
<organism evidence="7 9">
    <name type="scientific">Pseudoalteromonas lipolytica</name>
    <dbReference type="NCBI Taxonomy" id="570156"/>
    <lineage>
        <taxon>Bacteria</taxon>
        <taxon>Pseudomonadati</taxon>
        <taxon>Pseudomonadota</taxon>
        <taxon>Gammaproteobacteria</taxon>
        <taxon>Alteromonadales</taxon>
        <taxon>Pseudoalteromonadaceae</taxon>
        <taxon>Pseudoalteromonas</taxon>
    </lineage>
</organism>
<keyword evidence="3 6" id="KW-0812">Transmembrane</keyword>
<evidence type="ECO:0000313" key="10">
    <source>
        <dbReference type="Proteomes" id="UP001377972"/>
    </source>
</evidence>
<dbReference type="AlphaFoldDB" id="A0A0P7DNE3"/>
<comment type="caution">
    <text evidence="7">The sequence shown here is derived from an EMBL/GenBank/DDBJ whole genome shotgun (WGS) entry which is preliminary data.</text>
</comment>
<keyword evidence="2 6" id="KW-0997">Cell inner membrane</keyword>
<dbReference type="EMBL" id="JAQPZS010000020">
    <property type="protein sequence ID" value="MEJ6497812.1"/>
    <property type="molecule type" value="Genomic_DNA"/>
</dbReference>
<protein>
    <recommendedName>
        <fullName evidence="6">Lipopolysaccharide export system protein LptC</fullName>
    </recommendedName>
</protein>
<dbReference type="Proteomes" id="UP000050378">
    <property type="component" value="Unassembled WGS sequence"/>
</dbReference>
<dbReference type="EMBL" id="LJTC01000012">
    <property type="protein sequence ID" value="KPM82339.1"/>
    <property type="molecule type" value="Genomic_DNA"/>
</dbReference>
<dbReference type="InterPro" id="IPR010664">
    <property type="entry name" value="LipoPS_assembly_LptC-rel"/>
</dbReference>
<evidence type="ECO:0000256" key="4">
    <source>
        <dbReference type="ARBA" id="ARBA00022989"/>
    </source>
</evidence>
<dbReference type="HAMAP" id="MF_01915">
    <property type="entry name" value="LPS_assembly_LptC"/>
    <property type="match status" value="1"/>
</dbReference>
<reference evidence="8 10" key="2">
    <citation type="submission" date="2023-01" db="EMBL/GenBank/DDBJ databases">
        <title>Trichodesmium-associated heterotrophic epibiont bacteria.</title>
        <authorList>
            <person name="Cleveland C.S."/>
            <person name="Webb E.A."/>
        </authorList>
    </citation>
    <scope>NUCLEOTIDE SEQUENCE [LARGE SCALE GENOMIC DNA]</scope>
    <source>
        <strain evidence="8 10">USCH2</strain>
    </source>
</reference>
<dbReference type="GO" id="GO:0015221">
    <property type="term" value="F:lipopolysaccharide transmembrane transporter activity"/>
    <property type="evidence" value="ECO:0007669"/>
    <property type="project" value="InterPro"/>
</dbReference>
<dbReference type="GO" id="GO:0043165">
    <property type="term" value="P:Gram-negative-bacterium-type cell outer membrane assembly"/>
    <property type="evidence" value="ECO:0007669"/>
    <property type="project" value="UniProtKB-UniRule"/>
</dbReference>
<dbReference type="InterPro" id="IPR052363">
    <property type="entry name" value="LPS_export_LptC"/>
</dbReference>
<keyword evidence="4 6" id="KW-1133">Transmembrane helix</keyword>
<dbReference type="GO" id="GO:0005886">
    <property type="term" value="C:plasma membrane"/>
    <property type="evidence" value="ECO:0007669"/>
    <property type="project" value="UniProtKB-SubCell"/>
</dbReference>
<proteinExistence type="inferred from homology"/>
<evidence type="ECO:0000313" key="8">
    <source>
        <dbReference type="EMBL" id="MEJ6497812.1"/>
    </source>
</evidence>
<keyword evidence="10" id="KW-1185">Reference proteome</keyword>
<comment type="subunit">
    <text evidence="6">Component of the lipopolysaccharide transport and assembly complex. Interacts with LptA and the LptBFG transporter complex.</text>
</comment>
<reference evidence="7 9" key="1">
    <citation type="submission" date="2015-09" db="EMBL/GenBank/DDBJ databases">
        <title>Draft Genome Sequence of Pseudoalteromonas lipolytica UCD-48B.</title>
        <authorList>
            <person name="Krusor M."/>
            <person name="Coil D.A."/>
            <person name="Lang J.M."/>
            <person name="Eisen J.A."/>
            <person name="Alexiev A."/>
        </authorList>
    </citation>
    <scope>NUCLEOTIDE SEQUENCE [LARGE SCALE GENOMIC DNA]</scope>
    <source>
        <strain evidence="7 9">UCD-48B</strain>
    </source>
</reference>
<comment type="subcellular location">
    <subcellularLocation>
        <location evidence="6">Cell inner membrane</location>
        <topology evidence="6">Single-pass membrane protein</topology>
    </subcellularLocation>
</comment>
<dbReference type="PATRIC" id="fig|570156.3.peg.1283"/>
<dbReference type="Pfam" id="PF06835">
    <property type="entry name" value="LptC"/>
    <property type="match status" value="1"/>
</dbReference>
<evidence type="ECO:0000256" key="5">
    <source>
        <dbReference type="ARBA" id="ARBA00023136"/>
    </source>
</evidence>
<sequence length="184" mass="21076">MNIARILLSIVFVCCMVWLWYPYFNQSTDTITSEDEIIATPDYTAVALKQTAYDEQGKISHKVAAAKMELYQQLGFTFFEQPIFTIYSDQQVWQVRAKEATLYENDQLIFEGDVVAKNLTHNGMIEDIKAENINVDIDKMTMFSKQPVTLTGPNLKITGKGLKADLKAEIVELTNHTRTIYYDQ</sequence>
<dbReference type="PIRSF" id="PIRSF028513">
    <property type="entry name" value="LptC"/>
    <property type="match status" value="1"/>
</dbReference>
<comment type="function">
    <text evidence="6">Involved in the assembly of lipopolysaccharide (LPS). Required for the translocation of LPS from the inner membrane to the outer membrane. Facilitates the transfer of LPS from the inner membrane to the periplasmic protein LptA. Could be a docking site for LptA.</text>
</comment>
<dbReference type="NCBIfam" id="TIGR04409">
    <property type="entry name" value="LptC_YrbK"/>
    <property type="match status" value="1"/>
</dbReference>
<dbReference type="PANTHER" id="PTHR37481">
    <property type="entry name" value="LIPOPOLYSACCHARIDE EXPORT SYSTEM PROTEIN LPTC"/>
    <property type="match status" value="1"/>
</dbReference>
<accession>A0A0P7DNE3</accession>
<dbReference type="PANTHER" id="PTHR37481:SF1">
    <property type="entry name" value="LIPOPOLYSACCHARIDE EXPORT SYSTEM PROTEIN LPTC"/>
    <property type="match status" value="1"/>
</dbReference>
<dbReference type="InterPro" id="IPR026265">
    <property type="entry name" value="LptC"/>
</dbReference>
<evidence type="ECO:0000256" key="2">
    <source>
        <dbReference type="ARBA" id="ARBA00022519"/>
    </source>
</evidence>
<evidence type="ECO:0000256" key="6">
    <source>
        <dbReference type="HAMAP-Rule" id="MF_01915"/>
    </source>
</evidence>
<dbReference type="STRING" id="570156.AOG27_16790"/>
<dbReference type="Gene3D" id="2.60.450.10">
    <property type="entry name" value="Lipopolysaccharide (LPS) transport protein A like domain"/>
    <property type="match status" value="1"/>
</dbReference>
<evidence type="ECO:0000256" key="1">
    <source>
        <dbReference type="ARBA" id="ARBA00022475"/>
    </source>
</evidence>
<dbReference type="RefSeq" id="WP_054554162.1">
    <property type="nucleotide sequence ID" value="NZ_JAQPZS010000020.1"/>
</dbReference>
<name>A0A0P7DNE3_9GAMM</name>
<keyword evidence="5 6" id="KW-0472">Membrane</keyword>
<evidence type="ECO:0000313" key="7">
    <source>
        <dbReference type="EMBL" id="KPM82339.1"/>
    </source>
</evidence>
<keyword evidence="1 6" id="KW-1003">Cell membrane</keyword>
<dbReference type="GO" id="GO:0030288">
    <property type="term" value="C:outer membrane-bounded periplasmic space"/>
    <property type="evidence" value="ECO:0007669"/>
    <property type="project" value="TreeGrafter"/>
</dbReference>
<gene>
    <name evidence="6 8" type="primary">lptC</name>
    <name evidence="7" type="ORF">AOG27_16790</name>
    <name evidence="8" type="ORF">PQI24_17345</name>
</gene>
<evidence type="ECO:0000313" key="9">
    <source>
        <dbReference type="Proteomes" id="UP000050378"/>
    </source>
</evidence>
<feature type="transmembrane region" description="Helical" evidence="6">
    <location>
        <begin position="7"/>
        <end position="24"/>
    </location>
</feature>
<comment type="similarity">
    <text evidence="6">Belongs to the LptC family.</text>
</comment>
<dbReference type="Proteomes" id="UP001377972">
    <property type="component" value="Unassembled WGS sequence"/>
</dbReference>
<evidence type="ECO:0000256" key="3">
    <source>
        <dbReference type="ARBA" id="ARBA00022692"/>
    </source>
</evidence>